<keyword evidence="5" id="KW-0804">Transcription</keyword>
<dbReference type="GO" id="GO:0003677">
    <property type="term" value="F:DNA binding"/>
    <property type="evidence" value="ECO:0007669"/>
    <property type="project" value="UniProtKB-KW"/>
</dbReference>
<evidence type="ECO:0000313" key="9">
    <source>
        <dbReference type="EMBL" id="AFC86659.1"/>
    </source>
</evidence>
<dbReference type="InterPro" id="IPR039425">
    <property type="entry name" value="RNA_pol_sigma-70-like"/>
</dbReference>
<dbReference type="Pfam" id="PF04542">
    <property type="entry name" value="Sigma70_r2"/>
    <property type="match status" value="1"/>
</dbReference>
<dbReference type="NCBIfam" id="TIGR02937">
    <property type="entry name" value="sigma70-ECF"/>
    <property type="match status" value="1"/>
</dbReference>
<evidence type="ECO:0000256" key="6">
    <source>
        <dbReference type="SAM" id="MobiDB-lite"/>
    </source>
</evidence>
<dbReference type="EMBL" id="CP003350">
    <property type="protein sequence ID" value="AFC86659.1"/>
    <property type="molecule type" value="Genomic_DNA"/>
</dbReference>
<keyword evidence="10" id="KW-1185">Reference proteome</keyword>
<evidence type="ECO:0000313" key="10">
    <source>
        <dbReference type="Proteomes" id="UP000005234"/>
    </source>
</evidence>
<dbReference type="KEGG" id="fau:Fraau_2291"/>
<comment type="similarity">
    <text evidence="1">Belongs to the sigma-70 factor family. ECF subfamily.</text>
</comment>
<dbReference type="SUPFAM" id="SSF88659">
    <property type="entry name" value="Sigma3 and sigma4 domains of RNA polymerase sigma factors"/>
    <property type="match status" value="1"/>
</dbReference>
<dbReference type="Proteomes" id="UP000005234">
    <property type="component" value="Chromosome"/>
</dbReference>
<dbReference type="Pfam" id="PF08281">
    <property type="entry name" value="Sigma70_r4_2"/>
    <property type="match status" value="1"/>
</dbReference>
<proteinExistence type="inferred from homology"/>
<dbReference type="InterPro" id="IPR013325">
    <property type="entry name" value="RNA_pol_sigma_r2"/>
</dbReference>
<feature type="domain" description="RNA polymerase sigma-70 region 2" evidence="7">
    <location>
        <begin position="47"/>
        <end position="114"/>
    </location>
</feature>
<dbReference type="InterPro" id="IPR014284">
    <property type="entry name" value="RNA_pol_sigma-70_dom"/>
</dbReference>
<keyword evidence="2" id="KW-0805">Transcription regulation</keyword>
<feature type="compositionally biased region" description="Basic and acidic residues" evidence="6">
    <location>
        <begin position="1"/>
        <end position="12"/>
    </location>
</feature>
<feature type="region of interest" description="Disordered" evidence="6">
    <location>
        <begin position="1"/>
        <end position="20"/>
    </location>
</feature>
<evidence type="ECO:0000259" key="8">
    <source>
        <dbReference type="Pfam" id="PF08281"/>
    </source>
</evidence>
<dbReference type="InterPro" id="IPR013249">
    <property type="entry name" value="RNA_pol_sigma70_r4_t2"/>
</dbReference>
<dbReference type="GO" id="GO:0006352">
    <property type="term" value="P:DNA-templated transcription initiation"/>
    <property type="evidence" value="ECO:0007669"/>
    <property type="project" value="InterPro"/>
</dbReference>
<evidence type="ECO:0000256" key="5">
    <source>
        <dbReference type="ARBA" id="ARBA00023163"/>
    </source>
</evidence>
<dbReference type="SUPFAM" id="SSF88946">
    <property type="entry name" value="Sigma2 domain of RNA polymerase sigma factors"/>
    <property type="match status" value="1"/>
</dbReference>
<dbReference type="eggNOG" id="COG1595">
    <property type="taxonomic scope" value="Bacteria"/>
</dbReference>
<evidence type="ECO:0000259" key="7">
    <source>
        <dbReference type="Pfam" id="PF04542"/>
    </source>
</evidence>
<name>H8L580_FRAAD</name>
<dbReference type="Gene3D" id="1.10.1740.10">
    <property type="match status" value="1"/>
</dbReference>
<dbReference type="InterPro" id="IPR007627">
    <property type="entry name" value="RNA_pol_sigma70_r2"/>
</dbReference>
<protein>
    <submittedName>
        <fullName evidence="9">RNA polymerase sigma factor, sigma-70 family</fullName>
    </submittedName>
</protein>
<dbReference type="PANTHER" id="PTHR43133">
    <property type="entry name" value="RNA POLYMERASE ECF-TYPE SIGMA FACTO"/>
    <property type="match status" value="1"/>
</dbReference>
<dbReference type="AlphaFoldDB" id="H8L580"/>
<evidence type="ECO:0000256" key="4">
    <source>
        <dbReference type="ARBA" id="ARBA00023125"/>
    </source>
</evidence>
<dbReference type="InterPro" id="IPR036388">
    <property type="entry name" value="WH-like_DNA-bd_sf"/>
</dbReference>
<keyword evidence="4" id="KW-0238">DNA-binding</keyword>
<dbReference type="Gene3D" id="1.10.10.10">
    <property type="entry name" value="Winged helix-like DNA-binding domain superfamily/Winged helix DNA-binding domain"/>
    <property type="match status" value="1"/>
</dbReference>
<dbReference type="CDD" id="cd06171">
    <property type="entry name" value="Sigma70_r4"/>
    <property type="match status" value="1"/>
</dbReference>
<dbReference type="InterPro" id="IPR013324">
    <property type="entry name" value="RNA_pol_sigma_r3/r4-like"/>
</dbReference>
<dbReference type="PANTHER" id="PTHR43133:SF58">
    <property type="entry name" value="ECF RNA POLYMERASE SIGMA FACTOR SIGD"/>
    <property type="match status" value="1"/>
</dbReference>
<evidence type="ECO:0000256" key="1">
    <source>
        <dbReference type="ARBA" id="ARBA00010641"/>
    </source>
</evidence>
<keyword evidence="3" id="KW-0731">Sigma factor</keyword>
<accession>H8L580</accession>
<dbReference type="GO" id="GO:0016987">
    <property type="term" value="F:sigma factor activity"/>
    <property type="evidence" value="ECO:0007669"/>
    <property type="project" value="UniProtKB-KW"/>
</dbReference>
<sequence>MIARLDDSHADPDAASASPSGKDAAAEVWAGLMQAAQLGDAAAYHRLLRELVPVIRRLVAKRIFDPATVEDVTQDVLISLHQVRHTFDPQRPFLPWLSAIVQARAVDALRRWGRRARWEVEEVHGVEQHPDLQAEHGLRALEQRQEVRQLLHRLSPRQRRLVEMVHLEQLSLSDAARTSRLSLSAVKSILYRALQNLKHMTGTPHE</sequence>
<evidence type="ECO:0000256" key="3">
    <source>
        <dbReference type="ARBA" id="ARBA00023082"/>
    </source>
</evidence>
<organism evidence="9 10">
    <name type="scientific">Frateuria aurantia (strain ATCC 33424 / DSM 6220 / KCTC 2777 / LMG 1558 / NBRC 3245 / NCIMB 13370)</name>
    <name type="common">Acetobacter aurantius</name>
    <dbReference type="NCBI Taxonomy" id="767434"/>
    <lineage>
        <taxon>Bacteria</taxon>
        <taxon>Pseudomonadati</taxon>
        <taxon>Pseudomonadota</taxon>
        <taxon>Gammaproteobacteria</taxon>
        <taxon>Lysobacterales</taxon>
        <taxon>Rhodanobacteraceae</taxon>
        <taxon>Frateuria</taxon>
    </lineage>
</organism>
<gene>
    <name evidence="9" type="ordered locus">Fraau_2291</name>
</gene>
<dbReference type="HOGENOM" id="CLU_047691_10_2_6"/>
<feature type="domain" description="RNA polymerase sigma factor 70 region 4 type 2" evidence="8">
    <location>
        <begin position="144"/>
        <end position="197"/>
    </location>
</feature>
<dbReference type="STRING" id="767434.Fraau_2291"/>
<dbReference type="RefSeq" id="WP_014403662.1">
    <property type="nucleotide sequence ID" value="NC_017033.1"/>
</dbReference>
<reference evidence="9" key="1">
    <citation type="submission" date="2012-02" db="EMBL/GenBank/DDBJ databases">
        <title>The complete genome of Frateuria aurantia DSM 6220.</title>
        <authorList>
            <consortium name="US DOE Joint Genome Institute (JGI-PGF)"/>
            <person name="Lucas S."/>
            <person name="Copeland A."/>
            <person name="Lapidus A."/>
            <person name="Glavina del Rio T."/>
            <person name="Dalin E."/>
            <person name="Tice H."/>
            <person name="Bruce D."/>
            <person name="Goodwin L."/>
            <person name="Pitluck S."/>
            <person name="Peters L."/>
            <person name="Ovchinnikova G."/>
            <person name="Teshima H."/>
            <person name="Kyrpides N."/>
            <person name="Mavromatis K."/>
            <person name="Ivanova N."/>
            <person name="Brettin T."/>
            <person name="Detter J.C."/>
            <person name="Han C."/>
            <person name="Larimer F."/>
            <person name="Land M."/>
            <person name="Hauser L."/>
            <person name="Markowitz V."/>
            <person name="Cheng J.-F."/>
            <person name="Hugenholtz P."/>
            <person name="Woyke T."/>
            <person name="Wu D."/>
            <person name="Brambilla E."/>
            <person name="Klenk H.-P."/>
            <person name="Eisen J.A."/>
        </authorList>
    </citation>
    <scope>NUCLEOTIDE SEQUENCE</scope>
    <source>
        <strain evidence="9">DSM 6220</strain>
    </source>
</reference>
<evidence type="ECO:0000256" key="2">
    <source>
        <dbReference type="ARBA" id="ARBA00023015"/>
    </source>
</evidence>